<dbReference type="Proteomes" id="UP000285173">
    <property type="component" value="Unassembled WGS sequence"/>
</dbReference>
<protein>
    <submittedName>
        <fullName evidence="1">Uncharacterized protein</fullName>
    </submittedName>
</protein>
<dbReference type="AlphaFoldDB" id="A0A3R5ZMS2"/>
<dbReference type="Proteomes" id="UP000283732">
    <property type="component" value="Unassembled WGS sequence"/>
</dbReference>
<sequence length="65" mass="7200">MDTAIKKVELSLPETDMALLKELAKKFGWSIGKKKSGIQKGLDDIKAGRVHKAENAEDMFKQILG</sequence>
<evidence type="ECO:0000313" key="4">
    <source>
        <dbReference type="Proteomes" id="UP000285173"/>
    </source>
</evidence>
<accession>A0A3R5ZMS2</accession>
<comment type="caution">
    <text evidence="1">The sequence shown here is derived from an EMBL/GenBank/DDBJ whole genome shotgun (WGS) entry which is preliminary data.</text>
</comment>
<reference evidence="3 4" key="1">
    <citation type="submission" date="2018-08" db="EMBL/GenBank/DDBJ databases">
        <title>A genome reference for cultivated species of the human gut microbiota.</title>
        <authorList>
            <person name="Zou Y."/>
            <person name="Xue W."/>
            <person name="Luo G."/>
        </authorList>
    </citation>
    <scope>NUCLEOTIDE SEQUENCE [LARGE SCALE GENOMIC DNA]</scope>
    <source>
        <strain evidence="2 3">AM16-50</strain>
        <strain evidence="1 4">AM50-15</strain>
    </source>
</reference>
<name>A0A3R5ZMS2_9BACT</name>
<dbReference type="EMBL" id="QSEF01000018">
    <property type="protein sequence ID" value="RGZ46294.1"/>
    <property type="molecule type" value="Genomic_DNA"/>
</dbReference>
<proteinExistence type="predicted"/>
<evidence type="ECO:0000313" key="2">
    <source>
        <dbReference type="EMBL" id="RHH79811.1"/>
    </source>
</evidence>
<evidence type="ECO:0000313" key="1">
    <source>
        <dbReference type="EMBL" id="RGZ46294.1"/>
    </source>
</evidence>
<dbReference type="RefSeq" id="WP_122203358.1">
    <property type="nucleotide sequence ID" value="NZ_QRKC01000001.1"/>
</dbReference>
<dbReference type="EMBL" id="QRKC01000001">
    <property type="protein sequence ID" value="RHH79811.1"/>
    <property type="molecule type" value="Genomic_DNA"/>
</dbReference>
<gene>
    <name evidence="2" type="ORF">DW191_01335</name>
    <name evidence="1" type="ORF">DW986_13015</name>
</gene>
<organism evidence="1 4">
    <name type="scientific">Parabacteroides merdae</name>
    <dbReference type="NCBI Taxonomy" id="46503"/>
    <lineage>
        <taxon>Bacteria</taxon>
        <taxon>Pseudomonadati</taxon>
        <taxon>Bacteroidota</taxon>
        <taxon>Bacteroidia</taxon>
        <taxon>Bacteroidales</taxon>
        <taxon>Tannerellaceae</taxon>
        <taxon>Parabacteroides</taxon>
    </lineage>
</organism>
<evidence type="ECO:0000313" key="3">
    <source>
        <dbReference type="Proteomes" id="UP000283732"/>
    </source>
</evidence>